<protein>
    <recommendedName>
        <fullName evidence="7">WD40 repeat-like protein</fullName>
    </recommendedName>
</protein>
<dbReference type="PROSITE" id="PS50294">
    <property type="entry name" value="WD_REPEATS_REGION"/>
    <property type="match status" value="1"/>
</dbReference>
<reference evidence="5" key="1">
    <citation type="journal article" date="2020" name="Nat. Commun.">
        <title>Large-scale genome sequencing of mycorrhizal fungi provides insights into the early evolution of symbiotic traits.</title>
        <authorList>
            <person name="Miyauchi S."/>
            <person name="Kiss E."/>
            <person name="Kuo A."/>
            <person name="Drula E."/>
            <person name="Kohler A."/>
            <person name="Sanchez-Garcia M."/>
            <person name="Morin E."/>
            <person name="Andreopoulos B."/>
            <person name="Barry K.W."/>
            <person name="Bonito G."/>
            <person name="Buee M."/>
            <person name="Carver A."/>
            <person name="Chen C."/>
            <person name="Cichocki N."/>
            <person name="Clum A."/>
            <person name="Culley D."/>
            <person name="Crous P.W."/>
            <person name="Fauchery L."/>
            <person name="Girlanda M."/>
            <person name="Hayes R.D."/>
            <person name="Keri Z."/>
            <person name="LaButti K."/>
            <person name="Lipzen A."/>
            <person name="Lombard V."/>
            <person name="Magnuson J."/>
            <person name="Maillard F."/>
            <person name="Murat C."/>
            <person name="Nolan M."/>
            <person name="Ohm R.A."/>
            <person name="Pangilinan J."/>
            <person name="Pereira M.F."/>
            <person name="Perotto S."/>
            <person name="Peter M."/>
            <person name="Pfister S."/>
            <person name="Riley R."/>
            <person name="Sitrit Y."/>
            <person name="Stielow J.B."/>
            <person name="Szollosi G."/>
            <person name="Zifcakova L."/>
            <person name="Stursova M."/>
            <person name="Spatafora J.W."/>
            <person name="Tedersoo L."/>
            <person name="Vaario L.M."/>
            <person name="Yamada A."/>
            <person name="Yan M."/>
            <person name="Wang P."/>
            <person name="Xu J."/>
            <person name="Bruns T."/>
            <person name="Baldrian P."/>
            <person name="Vilgalys R."/>
            <person name="Dunand C."/>
            <person name="Henrissat B."/>
            <person name="Grigoriev I.V."/>
            <person name="Hibbett D."/>
            <person name="Nagy L.G."/>
            <person name="Martin F.M."/>
        </authorList>
    </citation>
    <scope>NUCLEOTIDE SEQUENCE</scope>
    <source>
        <strain evidence="5">UP504</strain>
    </source>
</reference>
<evidence type="ECO:0000256" key="1">
    <source>
        <dbReference type="ARBA" id="ARBA00022574"/>
    </source>
</evidence>
<dbReference type="SUPFAM" id="SSF50978">
    <property type="entry name" value="WD40 repeat-like"/>
    <property type="match status" value="1"/>
</dbReference>
<dbReference type="OrthoDB" id="2414538at2759"/>
<dbReference type="EMBL" id="MU129009">
    <property type="protein sequence ID" value="KAF9510841.1"/>
    <property type="molecule type" value="Genomic_DNA"/>
</dbReference>
<feature type="repeat" description="WD" evidence="3">
    <location>
        <begin position="82"/>
        <end position="123"/>
    </location>
</feature>
<organism evidence="5 6">
    <name type="scientific">Hydnum rufescens UP504</name>
    <dbReference type="NCBI Taxonomy" id="1448309"/>
    <lineage>
        <taxon>Eukaryota</taxon>
        <taxon>Fungi</taxon>
        <taxon>Dikarya</taxon>
        <taxon>Basidiomycota</taxon>
        <taxon>Agaricomycotina</taxon>
        <taxon>Agaricomycetes</taxon>
        <taxon>Cantharellales</taxon>
        <taxon>Hydnaceae</taxon>
        <taxon>Hydnum</taxon>
    </lineage>
</organism>
<evidence type="ECO:0000256" key="2">
    <source>
        <dbReference type="ARBA" id="ARBA00022737"/>
    </source>
</evidence>
<evidence type="ECO:0008006" key="7">
    <source>
        <dbReference type="Google" id="ProtNLM"/>
    </source>
</evidence>
<comment type="caution">
    <text evidence="5">The sequence shown here is derived from an EMBL/GenBank/DDBJ whole genome shotgun (WGS) entry which is preliminary data.</text>
</comment>
<evidence type="ECO:0000256" key="3">
    <source>
        <dbReference type="PROSITE-ProRule" id="PRU00221"/>
    </source>
</evidence>
<feature type="compositionally biased region" description="Polar residues" evidence="4">
    <location>
        <begin position="341"/>
        <end position="361"/>
    </location>
</feature>
<sequence>MIPWARNQLKARTALLEKCGGSPWTSLDRFQILGDNTTGHWGCVNALSWSSDGRVLISSGDDRRICLWQQTGTEYACDTVIHTGHTANVFSAHFLPSSSRIVTCAADHQVRLFDIVKNGQIRNGELTSGDVCTKILKCHSTRVKRVVTQDSPSYFLTVSEDRTVRDHDLRKPHTCPDCPTPLLRLPHPLSTLATSPLAPWLIVVAGESAYAHLFDRRMIRRILQLEWGVPGADDDANCVRRFGRASRASGERARNEYISGSRMSQTNGHEVLLSYMTDAVYLYSVYDDPTEPGSISNASSVILSSNSKRRRLDTDLHPSSSIFVDSSSAAFLGLGDQTLEVNSDGDTAGSESMDTDSNMNADGNRDSDSLDSEEEPGDDCPSRLIRPIVFPRRRFVGACNVETVKDVNFLGAKDEFVTSGSDDGNWFLWSKDSGELKGIWEGDGSVVNAIEPHPTLPLVAVSGIDETVKLFSPDRPSSESGGMSRMSHAQSIVSANSDPLARLARARRLQLEDLAQHLGIRPEQLEGSQGECVIMASS</sequence>
<dbReference type="PANTHER" id="PTHR15574:SF40">
    <property type="entry name" value="WD AND TETRATRICOPEPTIDE REPEATS PROTEIN 1"/>
    <property type="match status" value="1"/>
</dbReference>
<dbReference type="GO" id="GO:0045717">
    <property type="term" value="P:negative regulation of fatty acid biosynthetic process"/>
    <property type="evidence" value="ECO:0007669"/>
    <property type="project" value="TreeGrafter"/>
</dbReference>
<keyword evidence="2" id="KW-0677">Repeat</keyword>
<dbReference type="InterPro" id="IPR015943">
    <property type="entry name" value="WD40/YVTN_repeat-like_dom_sf"/>
</dbReference>
<keyword evidence="1 3" id="KW-0853">WD repeat</keyword>
<dbReference type="Proteomes" id="UP000886523">
    <property type="component" value="Unassembled WGS sequence"/>
</dbReference>
<evidence type="ECO:0000313" key="6">
    <source>
        <dbReference type="Proteomes" id="UP000886523"/>
    </source>
</evidence>
<feature type="compositionally biased region" description="Acidic residues" evidence="4">
    <location>
        <begin position="369"/>
        <end position="378"/>
    </location>
</feature>
<dbReference type="InterPro" id="IPR001680">
    <property type="entry name" value="WD40_rpt"/>
</dbReference>
<feature type="repeat" description="WD" evidence="3">
    <location>
        <begin position="37"/>
        <end position="69"/>
    </location>
</feature>
<dbReference type="GO" id="GO:0080008">
    <property type="term" value="C:Cul4-RING E3 ubiquitin ligase complex"/>
    <property type="evidence" value="ECO:0007669"/>
    <property type="project" value="TreeGrafter"/>
</dbReference>
<accession>A0A9P6AU07</accession>
<name>A0A9P6AU07_9AGAM</name>
<proteinExistence type="predicted"/>
<evidence type="ECO:0000313" key="5">
    <source>
        <dbReference type="EMBL" id="KAF9510841.1"/>
    </source>
</evidence>
<feature type="region of interest" description="Disordered" evidence="4">
    <location>
        <begin position="341"/>
        <end position="380"/>
    </location>
</feature>
<keyword evidence="6" id="KW-1185">Reference proteome</keyword>
<dbReference type="InterPro" id="IPR045151">
    <property type="entry name" value="DCAF8"/>
</dbReference>
<gene>
    <name evidence="5" type="ORF">BS47DRAFT_1331473</name>
</gene>
<dbReference type="Gene3D" id="2.130.10.10">
    <property type="entry name" value="YVTN repeat-like/Quinoprotein amine dehydrogenase"/>
    <property type="match status" value="3"/>
</dbReference>
<dbReference type="InterPro" id="IPR036322">
    <property type="entry name" value="WD40_repeat_dom_sf"/>
</dbReference>
<evidence type="ECO:0000256" key="4">
    <source>
        <dbReference type="SAM" id="MobiDB-lite"/>
    </source>
</evidence>
<dbReference type="PANTHER" id="PTHR15574">
    <property type="entry name" value="WD REPEAT DOMAIN-CONTAINING FAMILY"/>
    <property type="match status" value="1"/>
</dbReference>
<dbReference type="PROSITE" id="PS50082">
    <property type="entry name" value="WD_REPEATS_2"/>
    <property type="match status" value="2"/>
</dbReference>
<dbReference type="AlphaFoldDB" id="A0A9P6AU07"/>
<dbReference type="Pfam" id="PF00400">
    <property type="entry name" value="WD40"/>
    <property type="match status" value="3"/>
</dbReference>
<dbReference type="SMART" id="SM00320">
    <property type="entry name" value="WD40"/>
    <property type="match status" value="6"/>
</dbReference>
<dbReference type="GO" id="GO:0005737">
    <property type="term" value="C:cytoplasm"/>
    <property type="evidence" value="ECO:0007669"/>
    <property type="project" value="TreeGrafter"/>
</dbReference>